<evidence type="ECO:0000313" key="2">
    <source>
        <dbReference type="EMBL" id="KRY06221.1"/>
    </source>
</evidence>
<evidence type="ECO:0000256" key="1">
    <source>
        <dbReference type="SAM" id="SignalP"/>
    </source>
</evidence>
<evidence type="ECO:0000313" key="3">
    <source>
        <dbReference type="Proteomes" id="UP000054653"/>
    </source>
</evidence>
<protein>
    <submittedName>
        <fullName evidence="2">Uncharacterized protein</fullName>
    </submittedName>
</protein>
<feature type="chain" id="PRO_5006873443" evidence="1">
    <location>
        <begin position="17"/>
        <end position="66"/>
    </location>
</feature>
<feature type="signal peptide" evidence="1">
    <location>
        <begin position="1"/>
        <end position="16"/>
    </location>
</feature>
<sequence length="66" mass="7206">MLMAAAFLLLAEVPDAVDLLCRDVAGSLGALFEYHTLTNNHLEGCSFKMNQQAGKRHSTFMNCSVC</sequence>
<keyword evidence="1" id="KW-0732">Signal</keyword>
<name>A0A0V0Z1E7_TRIBR</name>
<organism evidence="2 3">
    <name type="scientific">Trichinella britovi</name>
    <name type="common">Parasitic roundworm</name>
    <dbReference type="NCBI Taxonomy" id="45882"/>
    <lineage>
        <taxon>Eukaryota</taxon>
        <taxon>Metazoa</taxon>
        <taxon>Ecdysozoa</taxon>
        <taxon>Nematoda</taxon>
        <taxon>Enoplea</taxon>
        <taxon>Dorylaimia</taxon>
        <taxon>Trichinellida</taxon>
        <taxon>Trichinellidae</taxon>
        <taxon>Trichinella</taxon>
    </lineage>
</organism>
<dbReference type="EMBL" id="JYDI01004564">
    <property type="protein sequence ID" value="KRY06221.1"/>
    <property type="molecule type" value="Genomic_DNA"/>
</dbReference>
<keyword evidence="3" id="KW-1185">Reference proteome</keyword>
<dbReference type="Proteomes" id="UP000054653">
    <property type="component" value="Unassembled WGS sequence"/>
</dbReference>
<accession>A0A0V0Z1E7</accession>
<proteinExistence type="predicted"/>
<dbReference type="AlphaFoldDB" id="A0A0V0Z1E7"/>
<comment type="caution">
    <text evidence="2">The sequence shown here is derived from an EMBL/GenBank/DDBJ whole genome shotgun (WGS) entry which is preliminary data.</text>
</comment>
<reference evidence="2 3" key="1">
    <citation type="submission" date="2015-01" db="EMBL/GenBank/DDBJ databases">
        <title>Evolution of Trichinella species and genotypes.</title>
        <authorList>
            <person name="Korhonen P.K."/>
            <person name="Edoardo P."/>
            <person name="Giuseppe L.R."/>
            <person name="Gasser R.B."/>
        </authorList>
    </citation>
    <scope>NUCLEOTIDE SEQUENCE [LARGE SCALE GENOMIC DNA]</scope>
    <source>
        <strain evidence="2">ISS120</strain>
    </source>
</reference>
<gene>
    <name evidence="2" type="ORF">T03_3779</name>
</gene>